<evidence type="ECO:0000256" key="2">
    <source>
        <dbReference type="SAM" id="Coils"/>
    </source>
</evidence>
<feature type="compositionally biased region" description="Acidic residues" evidence="3">
    <location>
        <begin position="82"/>
        <end position="105"/>
    </location>
</feature>
<feature type="compositionally biased region" description="Polar residues" evidence="3">
    <location>
        <begin position="581"/>
        <end position="595"/>
    </location>
</feature>
<feature type="compositionally biased region" description="Low complexity" evidence="3">
    <location>
        <begin position="1251"/>
        <end position="1262"/>
    </location>
</feature>
<protein>
    <submittedName>
        <fullName evidence="4">Uncharacterized protein</fullName>
    </submittedName>
</protein>
<feature type="compositionally biased region" description="Low complexity" evidence="3">
    <location>
        <begin position="193"/>
        <end position="213"/>
    </location>
</feature>
<feature type="compositionally biased region" description="Acidic residues" evidence="3">
    <location>
        <begin position="238"/>
        <end position="248"/>
    </location>
</feature>
<feature type="compositionally biased region" description="Low complexity" evidence="3">
    <location>
        <begin position="1219"/>
        <end position="1239"/>
    </location>
</feature>
<feature type="compositionally biased region" description="Basic residues" evidence="3">
    <location>
        <begin position="169"/>
        <end position="180"/>
    </location>
</feature>
<feature type="compositionally biased region" description="Basic and acidic residues" evidence="3">
    <location>
        <begin position="471"/>
        <end position="487"/>
    </location>
</feature>
<feature type="region of interest" description="Disordered" evidence="3">
    <location>
        <begin position="20"/>
        <end position="120"/>
    </location>
</feature>
<evidence type="ECO:0000256" key="1">
    <source>
        <dbReference type="ARBA" id="ARBA00023054"/>
    </source>
</evidence>
<feature type="region of interest" description="Disordered" evidence="3">
    <location>
        <begin position="1206"/>
        <end position="1262"/>
    </location>
</feature>
<feature type="compositionally biased region" description="Low complexity" evidence="3">
    <location>
        <begin position="277"/>
        <end position="295"/>
    </location>
</feature>
<dbReference type="InterPro" id="IPR051483">
    <property type="entry name" value="MAP7_domain-containing"/>
</dbReference>
<feature type="compositionally biased region" description="Low complexity" evidence="3">
    <location>
        <begin position="141"/>
        <end position="168"/>
    </location>
</feature>
<sequence length="1330" mass="146597">MSSRTLDAATLRALDALFAPSPSAAASSRPPKPTTSSHRQQPQPQSQPPPQQQQQPSPPNRRDTLAHPQPPFVRVRHPDESPGYEDTTDGYDDFDDSDDDDDDGDNERGEVRDRDGNFDDATLDAIASSTKEFSALFKIQNQVRQQQQQQQQQQLQQQLQQQQLLQRQQHLKQRLQRHHEKQQQELSADRKQSQQQQKQQPQVPHQQQQQQQQQRRRPNELQQQQYRQLRQLQQLQESENDEVEEEDSDRDHRTHIDSELHKADRAFPSELPNPFQTSTVEATTTAAAASSSSSSQPRKYNKSKTKATLPPLTPYGAASSSTPPKRQYKKTILRQQAALLAAQIQDENQTRNSEATRRTMARSGVSRYLRALKSRLAYAQYKVEQGLEEQPLHLVAELFEEELNESGGSDSALAASSTRLSKLQTLNLSTMTASPTDKDANEPKSLTIATTSTSLNRRPSSSSIASGTRKSSVDHENPRIVREDHVQHTVALQSPTKTSFGASKTALSEDSESDNAAADSFKLSASLSTIPSTYEELQLQQRRQLEELQRSQQKQLKELQRIQREQQLAMQAAHAEKATRQRLSAVSNSHSQSRMPSGKPARVLDKENRDPSLSVSLSDFESEESRRPKLESVSREPSEQRSLQATGKRLSNPVQDKDRLREQLQKQQRRQSQQHQLQLNQQKEEELIRRQRQLEQQQLQQNRRKQLLLQLQEQQLQEQTQRDRRSRHGENSTALSKHQQQQHHSRPPSSSLSRQPITIFNDSAKLSSSVARPLVQAAAPKKKKPLNPVQKAPSTENILASVGATVRHTNMLRSNLVISAASPALATAKSALLGSKRIHSVFEDKENQAPPRSSQLKAGRYSSVLDDSDVVAMLPHPPVKVYKRQRPTSGGALSTPMPAVASVKPVSLPTPIPISTTTNDNKKTQTLSASKAVETPVAVAASSSLDPATTRNSTNFAAALLSSSPDLTPLPLPTDASDEQSNGDLLSCFEQWMSDLGNEEVTGFTTNQDIQHLQQPVFDFTAAAAAAATAFGIMDERSEVIATEDGAGPTEVQSELDNETELDESEIDQLLYSEVGEDYGIIGAGYGNHGLDYASTPGSEMGTQDFASDPATADLYDWFPADTIQNTAAMTATAVASSSSTSFGTPGSGSGPVHGTAEQQLSFLSSDPTLSSPAAELSQGLELGLDFDATGDPLWLQEELRLQQQQHQQHREQLRRAQRQQQQQQQESEGAAAAALQSEDGADSRSGTPQLDSTTSTLLSSSSFSDMLSPATLLAQVHTPSSSHYIPMGPGGQPVMPLDFAEQKESLGNSNANSEQAMLSQPLSSSVGCL</sequence>
<reference evidence="4" key="1">
    <citation type="journal article" date="2020" name="Fungal Divers.">
        <title>Resolving the Mortierellaceae phylogeny through synthesis of multi-gene phylogenetics and phylogenomics.</title>
        <authorList>
            <person name="Vandepol N."/>
            <person name="Liber J."/>
            <person name="Desiro A."/>
            <person name="Na H."/>
            <person name="Kennedy M."/>
            <person name="Barry K."/>
            <person name="Grigoriev I.V."/>
            <person name="Miller A.N."/>
            <person name="O'Donnell K."/>
            <person name="Stajich J.E."/>
            <person name="Bonito G."/>
        </authorList>
    </citation>
    <scope>NUCLEOTIDE SEQUENCE</scope>
    <source>
        <strain evidence="4">REB-010B</strain>
    </source>
</reference>
<feature type="compositionally biased region" description="Basic and acidic residues" evidence="3">
    <location>
        <begin position="623"/>
        <end position="639"/>
    </location>
</feature>
<keyword evidence="1 2" id="KW-0175">Coiled coil</keyword>
<feature type="coiled-coil region" evidence="2">
    <location>
        <begin position="534"/>
        <end position="565"/>
    </location>
</feature>
<keyword evidence="5" id="KW-1185">Reference proteome</keyword>
<feature type="compositionally biased region" description="Basic and acidic residues" evidence="3">
    <location>
        <begin position="106"/>
        <end position="117"/>
    </location>
</feature>
<evidence type="ECO:0000313" key="4">
    <source>
        <dbReference type="EMBL" id="KAG0329844.1"/>
    </source>
</evidence>
<dbReference type="OrthoDB" id="2449941at2759"/>
<feature type="compositionally biased region" description="Low complexity" evidence="3">
    <location>
        <begin position="220"/>
        <end position="237"/>
    </location>
</feature>
<proteinExistence type="predicted"/>
<feature type="compositionally biased region" description="Polar residues" evidence="3">
    <location>
        <begin position="490"/>
        <end position="508"/>
    </location>
</feature>
<feature type="compositionally biased region" description="Basic and acidic residues" evidence="3">
    <location>
        <begin position="181"/>
        <end position="192"/>
    </location>
</feature>
<comment type="caution">
    <text evidence="4">The sequence shown here is derived from an EMBL/GenBank/DDBJ whole genome shotgun (WGS) entry which is preliminary data.</text>
</comment>
<evidence type="ECO:0000313" key="5">
    <source>
        <dbReference type="Proteomes" id="UP000738325"/>
    </source>
</evidence>
<name>A0A9P6RYM0_9FUNG</name>
<dbReference type="PANTHER" id="PTHR15073:SF1">
    <property type="entry name" value="RETICULOCYTE-BINDING PROTEIN HOMOLOG 2A"/>
    <property type="match status" value="1"/>
</dbReference>
<feature type="compositionally biased region" description="Basic and acidic residues" evidence="3">
    <location>
        <begin position="249"/>
        <end position="267"/>
    </location>
</feature>
<feature type="region of interest" description="Disordered" evidence="3">
    <location>
        <begin position="448"/>
        <end position="515"/>
    </location>
</feature>
<feature type="region of interest" description="Disordered" evidence="3">
    <location>
        <begin position="1306"/>
        <end position="1330"/>
    </location>
</feature>
<feature type="compositionally biased region" description="Pro residues" evidence="3">
    <location>
        <begin position="45"/>
        <end position="59"/>
    </location>
</feature>
<evidence type="ECO:0000256" key="3">
    <source>
        <dbReference type="SAM" id="MobiDB-lite"/>
    </source>
</evidence>
<feature type="compositionally biased region" description="Low complexity" evidence="3">
    <location>
        <begin position="450"/>
        <end position="469"/>
    </location>
</feature>
<feature type="compositionally biased region" description="Low complexity" evidence="3">
    <location>
        <begin position="20"/>
        <end position="44"/>
    </location>
</feature>
<dbReference type="PANTHER" id="PTHR15073">
    <property type="entry name" value="MICROTUBULE-ASSOCIATED PROTEIN"/>
    <property type="match status" value="1"/>
</dbReference>
<gene>
    <name evidence="4" type="ORF">BGZ99_000073</name>
</gene>
<feature type="region of interest" description="Disordered" evidence="3">
    <location>
        <begin position="141"/>
        <end position="328"/>
    </location>
</feature>
<accession>A0A9P6RYM0</accession>
<organism evidence="4 5">
    <name type="scientific">Dissophora globulifera</name>
    <dbReference type="NCBI Taxonomy" id="979702"/>
    <lineage>
        <taxon>Eukaryota</taxon>
        <taxon>Fungi</taxon>
        <taxon>Fungi incertae sedis</taxon>
        <taxon>Mucoromycota</taxon>
        <taxon>Mortierellomycotina</taxon>
        <taxon>Mortierellomycetes</taxon>
        <taxon>Mortierellales</taxon>
        <taxon>Mortierellaceae</taxon>
        <taxon>Dissophora</taxon>
    </lineage>
</organism>
<feature type="region of interest" description="Disordered" evidence="3">
    <location>
        <begin position="718"/>
        <end position="755"/>
    </location>
</feature>
<dbReference type="Proteomes" id="UP000738325">
    <property type="component" value="Unassembled WGS sequence"/>
</dbReference>
<feature type="region of interest" description="Disordered" evidence="3">
    <location>
        <begin position="570"/>
        <end position="678"/>
    </location>
</feature>
<feature type="compositionally biased region" description="Basic and acidic residues" evidence="3">
    <location>
        <begin position="655"/>
        <end position="664"/>
    </location>
</feature>
<dbReference type="EMBL" id="JAAAIP010000010">
    <property type="protein sequence ID" value="KAG0329844.1"/>
    <property type="molecule type" value="Genomic_DNA"/>
</dbReference>